<reference evidence="10" key="1">
    <citation type="submission" date="2012-05" db="EMBL/GenBank/DDBJ databases">
        <title>Whole Genome Assembly of Lutzomyia longipalpis.</title>
        <authorList>
            <person name="Richards S."/>
            <person name="Qu C."/>
            <person name="Dillon R."/>
            <person name="Worley K."/>
            <person name="Scherer S."/>
            <person name="Batterton M."/>
            <person name="Taylor A."/>
            <person name="Hawes A."/>
            <person name="Hernandez B."/>
            <person name="Kovar C."/>
            <person name="Mandapat C."/>
            <person name="Pham C."/>
            <person name="Qu C."/>
            <person name="Jing C."/>
            <person name="Bess C."/>
            <person name="Bandaranaike D."/>
            <person name="Ngo D."/>
            <person name="Ongeri F."/>
            <person name="Arias F."/>
            <person name="Lara F."/>
            <person name="Weissenberger G."/>
            <person name="Kamau G."/>
            <person name="Han H."/>
            <person name="Shen H."/>
            <person name="Dinh H."/>
            <person name="Khalil I."/>
            <person name="Jones J."/>
            <person name="Shafer J."/>
            <person name="Jayaseelan J."/>
            <person name="Quiroz J."/>
            <person name="Blankenburg K."/>
            <person name="Nguyen L."/>
            <person name="Jackson L."/>
            <person name="Francisco L."/>
            <person name="Tang L.-Y."/>
            <person name="Pu L.-L."/>
            <person name="Perales L."/>
            <person name="Lorensuhewa L."/>
            <person name="Munidasa M."/>
            <person name="Coyle M."/>
            <person name="Taylor M."/>
            <person name="Puazo M."/>
            <person name="Firestine M."/>
            <person name="Scheel M."/>
            <person name="Javaid M."/>
            <person name="Wang M."/>
            <person name="Li M."/>
            <person name="Tabassum N."/>
            <person name="Saada N."/>
            <person name="Osuji N."/>
            <person name="Aqrawi P."/>
            <person name="Fu Q."/>
            <person name="Thornton R."/>
            <person name="Raj R."/>
            <person name="Goodspeed R."/>
            <person name="Mata R."/>
            <person name="Najjar R."/>
            <person name="Gubbala S."/>
            <person name="Lee S."/>
            <person name="Denson S."/>
            <person name="Patil S."/>
            <person name="Macmil S."/>
            <person name="Qi S."/>
            <person name="Matskevitch T."/>
            <person name="Palculict T."/>
            <person name="Mathew T."/>
            <person name="Vee V."/>
            <person name="Velamala V."/>
            <person name="Korchina V."/>
            <person name="Cai W."/>
            <person name="Liu W."/>
            <person name="Dai W."/>
            <person name="Zou X."/>
            <person name="Zhu Y."/>
            <person name="Zhang Y."/>
            <person name="Wu Y.-Q."/>
            <person name="Xin Y."/>
            <person name="Nazarath L."/>
            <person name="Kovar C."/>
            <person name="Han Y."/>
            <person name="Muzny D."/>
            <person name="Gibbs R."/>
        </authorList>
    </citation>
    <scope>NUCLEOTIDE SEQUENCE [LARGE SCALE GENOMIC DNA]</scope>
    <source>
        <strain evidence="10">Jacobina</strain>
    </source>
</reference>
<keyword evidence="5" id="KW-0804">Transcription</keyword>
<feature type="region of interest" description="Disordered" evidence="7">
    <location>
        <begin position="110"/>
        <end position="196"/>
    </location>
</feature>
<accession>A0A1B0CFE0</accession>
<dbReference type="GO" id="GO:0035267">
    <property type="term" value="C:NuA4 histone acetyltransferase complex"/>
    <property type="evidence" value="ECO:0007669"/>
    <property type="project" value="TreeGrafter"/>
</dbReference>
<evidence type="ECO:0000256" key="1">
    <source>
        <dbReference type="ARBA" id="ARBA00004123"/>
    </source>
</evidence>
<keyword evidence="4" id="KW-0805">Transcription regulation</keyword>
<evidence type="ECO:0000313" key="8">
    <source>
        <dbReference type="EMBL" id="MBC1174476.1"/>
    </source>
</evidence>
<evidence type="ECO:0000256" key="3">
    <source>
        <dbReference type="ARBA" id="ARBA00022853"/>
    </source>
</evidence>
<comment type="subcellular location">
    <subcellularLocation>
        <location evidence="1">Nucleus</location>
    </subcellularLocation>
</comment>
<evidence type="ECO:0000256" key="2">
    <source>
        <dbReference type="ARBA" id="ARBA00007117"/>
    </source>
</evidence>
<dbReference type="CTD" id="55257"/>
<evidence type="ECO:0000313" key="10">
    <source>
        <dbReference type="Proteomes" id="UP000092461"/>
    </source>
</evidence>
<keyword evidence="6" id="KW-0539">Nucleus</keyword>
<reference evidence="8" key="2">
    <citation type="journal article" date="2020" name="BMC">
        <title>Leishmania infection induces a limited differential gene expression in the sand fly midgut.</title>
        <authorList>
            <person name="Coutinho-Abreu I.V."/>
            <person name="Serafim T.D."/>
            <person name="Meneses C."/>
            <person name="Kamhawi S."/>
            <person name="Oliveira F."/>
            <person name="Valenzuela J.G."/>
        </authorList>
    </citation>
    <scope>NUCLEOTIDE SEQUENCE</scope>
    <source>
        <strain evidence="8">Jacobina</strain>
        <tissue evidence="8">Midgut</tissue>
    </source>
</reference>
<proteinExistence type="inferred from homology"/>
<evidence type="ECO:0000256" key="7">
    <source>
        <dbReference type="SAM" id="MobiDB-lite"/>
    </source>
</evidence>
<dbReference type="AlphaFoldDB" id="A0A1B0CFE0"/>
<reference evidence="9" key="3">
    <citation type="submission" date="2020-05" db="UniProtKB">
        <authorList>
            <consortium name="EnsemblMetazoa"/>
        </authorList>
    </citation>
    <scope>IDENTIFICATION</scope>
    <source>
        <strain evidence="9">Jacobina</strain>
    </source>
</reference>
<dbReference type="VEuPathDB" id="VectorBase:LLOJ003061"/>
<feature type="compositionally biased region" description="Basic and acidic residues" evidence="7">
    <location>
        <begin position="153"/>
        <end position="163"/>
    </location>
</feature>
<organism evidence="9 10">
    <name type="scientific">Lutzomyia longipalpis</name>
    <name type="common">Sand fly</name>
    <dbReference type="NCBI Taxonomy" id="7200"/>
    <lineage>
        <taxon>Eukaryota</taxon>
        <taxon>Metazoa</taxon>
        <taxon>Ecdysozoa</taxon>
        <taxon>Arthropoda</taxon>
        <taxon>Hexapoda</taxon>
        <taxon>Insecta</taxon>
        <taxon>Pterygota</taxon>
        <taxon>Neoptera</taxon>
        <taxon>Endopterygota</taxon>
        <taxon>Diptera</taxon>
        <taxon>Nematocera</taxon>
        <taxon>Psychodoidea</taxon>
        <taxon>Psychodidae</taxon>
        <taxon>Lutzomyia</taxon>
        <taxon>Lutzomyia</taxon>
    </lineage>
</organism>
<keyword evidence="3" id="KW-0156">Chromatin regulator</keyword>
<dbReference type="InterPro" id="IPR012423">
    <property type="entry name" value="Eaf7/MRGBP"/>
</dbReference>
<dbReference type="GO" id="GO:0005634">
    <property type="term" value="C:nucleus"/>
    <property type="evidence" value="ECO:0007669"/>
    <property type="project" value="UniProtKB-SubCell"/>
</dbReference>
<sequence>MTMSIKEKSENEEIEWSPQMEIQLFFALDGLKPVGINKYFFMTCIADRLSKALDRDVSTEAIWSHLKTMYNLDALDELEPLPFPNEQKEFSLPDEFTTLITKKLQDAEEAARKADAAPPKGDTAKISGKPAAAVAAPPSGSSKTQQSQSREASTADKKVEAPPKRAPKRTRGSASLESSSSPSTTPPPIVSKRRRI</sequence>
<evidence type="ECO:0000256" key="6">
    <source>
        <dbReference type="ARBA" id="ARBA00023242"/>
    </source>
</evidence>
<dbReference type="GO" id="GO:0006325">
    <property type="term" value="P:chromatin organization"/>
    <property type="evidence" value="ECO:0007669"/>
    <property type="project" value="UniProtKB-KW"/>
</dbReference>
<feature type="compositionally biased region" description="Low complexity" evidence="7">
    <location>
        <begin position="116"/>
        <end position="143"/>
    </location>
</feature>
<dbReference type="EMBL" id="AJWK01010007">
    <property type="status" value="NOT_ANNOTATED_CDS"/>
    <property type="molecule type" value="Genomic_DNA"/>
</dbReference>
<dbReference type="Proteomes" id="UP000092461">
    <property type="component" value="Unassembled WGS sequence"/>
</dbReference>
<protein>
    <submittedName>
        <fullName evidence="8">Putative mrg/morf4l-binding protein</fullName>
    </submittedName>
</protein>
<evidence type="ECO:0000313" key="9">
    <source>
        <dbReference type="EnsemblMetazoa" id="LLOJ003061-PA"/>
    </source>
</evidence>
<comment type="similarity">
    <text evidence="2">Belongs to the EAF7 family.</text>
</comment>
<keyword evidence="10" id="KW-1185">Reference proteome</keyword>
<dbReference type="KEGG" id="lll:129796684"/>
<dbReference type="PANTHER" id="PTHR13581">
    <property type="entry name" value="MRG-BINDING PROTEIN"/>
    <property type="match status" value="1"/>
</dbReference>
<dbReference type="GO" id="GO:0006357">
    <property type="term" value="P:regulation of transcription by RNA polymerase II"/>
    <property type="evidence" value="ECO:0007669"/>
    <property type="project" value="TreeGrafter"/>
</dbReference>
<dbReference type="Pfam" id="PF07904">
    <property type="entry name" value="Eaf7"/>
    <property type="match status" value="1"/>
</dbReference>
<dbReference type="GeneID" id="129796684"/>
<dbReference type="EnsemblMetazoa" id="LLOJ003061-RA">
    <property type="protein sequence ID" value="LLOJ003061-PA"/>
    <property type="gene ID" value="LLOJ003061"/>
</dbReference>
<dbReference type="RefSeq" id="XP_055694781.1">
    <property type="nucleotide sequence ID" value="XM_055838806.1"/>
</dbReference>
<dbReference type="VEuPathDB" id="VectorBase:LLONM1_003020"/>
<dbReference type="OrthoDB" id="5595141at2759"/>
<dbReference type="PANTHER" id="PTHR13581:SF5">
    <property type="entry name" value="MRG_MORF4L-BINDING PROTEIN"/>
    <property type="match status" value="1"/>
</dbReference>
<evidence type="ECO:0000256" key="4">
    <source>
        <dbReference type="ARBA" id="ARBA00023015"/>
    </source>
</evidence>
<name>A0A1B0CFE0_LUTLO</name>
<evidence type="ECO:0000256" key="5">
    <source>
        <dbReference type="ARBA" id="ARBA00023163"/>
    </source>
</evidence>
<dbReference type="EMBL" id="GITU01005773">
    <property type="protein sequence ID" value="MBC1174476.1"/>
    <property type="molecule type" value="Transcribed_RNA"/>
</dbReference>